<feature type="transmembrane region" description="Helical" evidence="1">
    <location>
        <begin position="153"/>
        <end position="175"/>
    </location>
</feature>
<sequence>QWGKPQGVLAILLLLGGDVVQKALSQTSGGAVTPVCFSFGWVGYSLKALTSITGDGRLLPEPDHLVKVYNIETGYVRENRNWVIGRLTRDSIIHLNNSKPLENEALRISVYDAQPDTGNAAIAGHGNALYSAIVTALLQCVVAYKPVHTDGDWSAMTTLTAGTALALIAGGLPQWQAEKLACRRNSKKVFALTAGNGSRDIMIIRGNGNCLDLEDLATPELPRSKRALAITVFGTPLGFAITIVVAALQGLCWLAILISIAGVGSNNWYLIVVGGLGMVQNLFAAGMSRNPARRNIPLKHVETITSAKVMDGLMDAEVTYKNTGYALLEEFFPGYLRAEETQWWDGETSAYDNKR</sequence>
<keyword evidence="4" id="KW-1185">Reference proteome</keyword>
<feature type="transmembrane region" description="Helical" evidence="1">
    <location>
        <begin position="228"/>
        <end position="261"/>
    </location>
</feature>
<evidence type="ECO:0000256" key="1">
    <source>
        <dbReference type="SAM" id="Phobius"/>
    </source>
</evidence>
<feature type="signal peptide" evidence="2">
    <location>
        <begin position="1"/>
        <end position="25"/>
    </location>
</feature>
<evidence type="ECO:0000313" key="4">
    <source>
        <dbReference type="Proteomes" id="UP000504636"/>
    </source>
</evidence>
<reference evidence="3 5" key="1">
    <citation type="journal article" date="2020" name="Stud. Mycol.">
        <title>101 Dothideomycetes genomes: a test case for predicting lifestyles and emergence of pathogens.</title>
        <authorList>
            <person name="Haridas S."/>
            <person name="Albert R."/>
            <person name="Binder M."/>
            <person name="Bloem J."/>
            <person name="Labutti K."/>
            <person name="Salamov A."/>
            <person name="Andreopoulos B."/>
            <person name="Baker S."/>
            <person name="Barry K."/>
            <person name="Bills G."/>
            <person name="Bluhm B."/>
            <person name="Cannon C."/>
            <person name="Castanera R."/>
            <person name="Culley D."/>
            <person name="Daum C."/>
            <person name="Ezra D."/>
            <person name="Gonzalez J."/>
            <person name="Henrissat B."/>
            <person name="Kuo A."/>
            <person name="Liang C."/>
            <person name="Lipzen A."/>
            <person name="Lutzoni F."/>
            <person name="Magnuson J."/>
            <person name="Mondo S."/>
            <person name="Nolan M."/>
            <person name="Ohm R."/>
            <person name="Pangilinan J."/>
            <person name="Park H.-J."/>
            <person name="Ramirez L."/>
            <person name="Alfaro M."/>
            <person name="Sun H."/>
            <person name="Tritt A."/>
            <person name="Yoshinaga Y."/>
            <person name="Zwiers L.-H."/>
            <person name="Turgeon B."/>
            <person name="Goodwin S."/>
            <person name="Spatafora J."/>
            <person name="Crous P."/>
            <person name="Grigoriev I."/>
        </authorList>
    </citation>
    <scope>NUCLEOTIDE SEQUENCE</scope>
    <source>
        <strain evidence="3 5">CBS 304.34</strain>
    </source>
</reference>
<feature type="non-terminal residue" evidence="3">
    <location>
        <position position="355"/>
    </location>
</feature>
<keyword evidence="1" id="KW-0812">Transmembrane</keyword>
<dbReference type="AlphaFoldDB" id="A0A6A6Y9D2"/>
<dbReference type="EMBL" id="MU003712">
    <property type="protein sequence ID" value="KAF2804735.1"/>
    <property type="molecule type" value="Genomic_DNA"/>
</dbReference>
<reference evidence="5" key="3">
    <citation type="submission" date="2025-04" db="UniProtKB">
        <authorList>
            <consortium name="RefSeq"/>
        </authorList>
    </citation>
    <scope>IDENTIFICATION</scope>
    <source>
        <strain evidence="5">CBS 304.34</strain>
    </source>
</reference>
<dbReference type="GeneID" id="54455673"/>
<feature type="non-terminal residue" evidence="3">
    <location>
        <position position="1"/>
    </location>
</feature>
<keyword evidence="2" id="KW-0732">Signal</keyword>
<feature type="transmembrane region" description="Helical" evidence="1">
    <location>
        <begin position="267"/>
        <end position="285"/>
    </location>
</feature>
<keyword evidence="1" id="KW-1133">Transmembrane helix</keyword>
<organism evidence="3">
    <name type="scientific">Mytilinidion resinicola</name>
    <dbReference type="NCBI Taxonomy" id="574789"/>
    <lineage>
        <taxon>Eukaryota</taxon>
        <taxon>Fungi</taxon>
        <taxon>Dikarya</taxon>
        <taxon>Ascomycota</taxon>
        <taxon>Pezizomycotina</taxon>
        <taxon>Dothideomycetes</taxon>
        <taxon>Pleosporomycetidae</taxon>
        <taxon>Mytilinidiales</taxon>
        <taxon>Mytilinidiaceae</taxon>
        <taxon>Mytilinidion</taxon>
    </lineage>
</organism>
<gene>
    <name evidence="3 5" type="ORF">BDZ99DRAFT_368419</name>
</gene>
<feature type="chain" id="PRO_5044628932" evidence="2">
    <location>
        <begin position="26"/>
        <end position="355"/>
    </location>
</feature>
<dbReference type="Proteomes" id="UP000504636">
    <property type="component" value="Unplaced"/>
</dbReference>
<evidence type="ECO:0000313" key="3">
    <source>
        <dbReference type="EMBL" id="KAF2804735.1"/>
    </source>
</evidence>
<dbReference type="RefSeq" id="XP_033571699.1">
    <property type="nucleotide sequence ID" value="XM_033714780.1"/>
</dbReference>
<proteinExistence type="predicted"/>
<evidence type="ECO:0000313" key="5">
    <source>
        <dbReference type="RefSeq" id="XP_033571699.1"/>
    </source>
</evidence>
<evidence type="ECO:0000256" key="2">
    <source>
        <dbReference type="SAM" id="SignalP"/>
    </source>
</evidence>
<accession>A0A6A6Y9D2</accession>
<name>A0A6A6Y9D2_9PEZI</name>
<protein>
    <submittedName>
        <fullName evidence="3 5">Uncharacterized protein</fullName>
    </submittedName>
</protein>
<reference evidence="5" key="2">
    <citation type="submission" date="2020-04" db="EMBL/GenBank/DDBJ databases">
        <authorList>
            <consortium name="NCBI Genome Project"/>
        </authorList>
    </citation>
    <scope>NUCLEOTIDE SEQUENCE</scope>
    <source>
        <strain evidence="5">CBS 304.34</strain>
    </source>
</reference>
<keyword evidence="1" id="KW-0472">Membrane</keyword>
<dbReference type="OrthoDB" id="1937642at2759"/>